<comment type="caution">
    <text evidence="4">The sequence shown here is derived from an EMBL/GenBank/DDBJ whole genome shotgun (WGS) entry which is preliminary data.</text>
</comment>
<dbReference type="PANTHER" id="PTHR30466:SF11">
    <property type="entry name" value="FLAVIN-DEPENDENT MONOOXYGENASE, REDUCTASE SUBUNIT HSAB"/>
    <property type="match status" value="1"/>
</dbReference>
<dbReference type="GO" id="GO:0042602">
    <property type="term" value="F:riboflavin reductase (NADPH) activity"/>
    <property type="evidence" value="ECO:0007669"/>
    <property type="project" value="TreeGrafter"/>
</dbReference>
<dbReference type="RefSeq" id="WP_343047034.1">
    <property type="nucleotide sequence ID" value="NZ_JACCFP010000001.1"/>
</dbReference>
<reference evidence="4 5" key="1">
    <citation type="submission" date="2020-07" db="EMBL/GenBank/DDBJ databases">
        <title>Sequencing the genomes of 1000 actinobacteria strains.</title>
        <authorList>
            <person name="Klenk H.-P."/>
        </authorList>
    </citation>
    <scope>NUCLEOTIDE SEQUENCE [LARGE SCALE GENOMIC DNA]</scope>
    <source>
        <strain evidence="4 5">DSM 103833</strain>
    </source>
</reference>
<dbReference type="Gene3D" id="2.30.110.10">
    <property type="entry name" value="Electron Transport, Fmn-binding Protein, Chain A"/>
    <property type="match status" value="1"/>
</dbReference>
<dbReference type="EMBL" id="JACCFP010000001">
    <property type="protein sequence ID" value="NYJ00039.1"/>
    <property type="molecule type" value="Genomic_DNA"/>
</dbReference>
<evidence type="ECO:0000259" key="3">
    <source>
        <dbReference type="SMART" id="SM00903"/>
    </source>
</evidence>
<dbReference type="SMART" id="SM00903">
    <property type="entry name" value="Flavin_Reduct"/>
    <property type="match status" value="1"/>
</dbReference>
<evidence type="ECO:0000313" key="4">
    <source>
        <dbReference type="EMBL" id="NYJ00039.1"/>
    </source>
</evidence>
<evidence type="ECO:0000256" key="1">
    <source>
        <dbReference type="ARBA" id="ARBA00008898"/>
    </source>
</evidence>
<dbReference type="Proteomes" id="UP000530424">
    <property type="component" value="Unassembled WGS sequence"/>
</dbReference>
<dbReference type="Pfam" id="PF01613">
    <property type="entry name" value="Flavin_Reduct"/>
    <property type="match status" value="1"/>
</dbReference>
<proteinExistence type="inferred from homology"/>
<dbReference type="PANTHER" id="PTHR30466">
    <property type="entry name" value="FLAVIN REDUCTASE"/>
    <property type="match status" value="1"/>
</dbReference>
<protein>
    <submittedName>
        <fullName evidence="4">Flavin reductase (DIM6/NTAB) family NADH-FMN oxidoreductase RutF</fullName>
    </submittedName>
</protein>
<dbReference type="SUPFAM" id="SSF50475">
    <property type="entry name" value="FMN-binding split barrel"/>
    <property type="match status" value="1"/>
</dbReference>
<dbReference type="GO" id="GO:0010181">
    <property type="term" value="F:FMN binding"/>
    <property type="evidence" value="ECO:0007669"/>
    <property type="project" value="InterPro"/>
</dbReference>
<dbReference type="AlphaFoldDB" id="A0A853BXW9"/>
<organism evidence="4 5">
    <name type="scientific">Nocardioides thalensis</name>
    <dbReference type="NCBI Taxonomy" id="1914755"/>
    <lineage>
        <taxon>Bacteria</taxon>
        <taxon>Bacillati</taxon>
        <taxon>Actinomycetota</taxon>
        <taxon>Actinomycetes</taxon>
        <taxon>Propionibacteriales</taxon>
        <taxon>Nocardioidaceae</taxon>
        <taxon>Nocardioides</taxon>
    </lineage>
</organism>
<comment type="similarity">
    <text evidence="1">Belongs to the non-flavoprotein flavin reductase family.</text>
</comment>
<accession>A0A853BXW9</accession>
<dbReference type="InterPro" id="IPR050268">
    <property type="entry name" value="NADH-dep_flavin_reductase"/>
</dbReference>
<gene>
    <name evidence="4" type="ORF">HNR19_000737</name>
</gene>
<dbReference type="InterPro" id="IPR002563">
    <property type="entry name" value="Flavin_Rdtase-like_dom"/>
</dbReference>
<dbReference type="InterPro" id="IPR012349">
    <property type="entry name" value="Split_barrel_FMN-bd"/>
</dbReference>
<sequence length="182" mass="19174">MSTPALIQQTGLLAGAFATNQDLDPGALRQAFGVFPSGVVAVAAEVDGRPVGLAASSFTSVSLDPPLVSFSIATTSKTWPDLRRADHLGVTILADHHGDVCRQLAGPVAHRFDGVPFSVSSAGAVTVDDGLARFDCTIYREVEAGDHTIVLLELHAVDHPDEPRSASSPLVFHRSGFGRLHR</sequence>
<evidence type="ECO:0000256" key="2">
    <source>
        <dbReference type="ARBA" id="ARBA00023002"/>
    </source>
</evidence>
<feature type="domain" description="Flavin reductase like" evidence="3">
    <location>
        <begin position="32"/>
        <end position="179"/>
    </location>
</feature>
<name>A0A853BXW9_9ACTN</name>
<keyword evidence="5" id="KW-1185">Reference proteome</keyword>
<keyword evidence="2" id="KW-0560">Oxidoreductase</keyword>
<evidence type="ECO:0000313" key="5">
    <source>
        <dbReference type="Proteomes" id="UP000530424"/>
    </source>
</evidence>